<keyword evidence="8" id="KW-1015">Disulfide bond</keyword>
<dbReference type="SMART" id="SM00636">
    <property type="entry name" value="Glyco_18"/>
    <property type="match status" value="1"/>
</dbReference>
<evidence type="ECO:0000256" key="5">
    <source>
        <dbReference type="ARBA" id="ARBA00023277"/>
    </source>
</evidence>
<dbReference type="GO" id="GO:0006032">
    <property type="term" value="P:chitin catabolic process"/>
    <property type="evidence" value="ECO:0007669"/>
    <property type="project" value="UniProtKB-KW"/>
</dbReference>
<dbReference type="GO" id="GO:0000272">
    <property type="term" value="P:polysaccharide catabolic process"/>
    <property type="evidence" value="ECO:0007669"/>
    <property type="project" value="UniProtKB-KW"/>
</dbReference>
<feature type="disulfide bond" evidence="8">
    <location>
        <begin position="164"/>
        <end position="168"/>
    </location>
</feature>
<reference evidence="14 15" key="1">
    <citation type="journal article" date="2015" name="Genome Biol. Evol.">
        <title>Phylogenomic analyses indicate that early fungi evolved digesting cell walls of algal ancestors of land plants.</title>
        <authorList>
            <person name="Chang Y."/>
            <person name="Wang S."/>
            <person name="Sekimoto S."/>
            <person name="Aerts A.L."/>
            <person name="Choi C."/>
            <person name="Clum A."/>
            <person name="LaButti K.M."/>
            <person name="Lindquist E.A."/>
            <person name="Yee Ngan C."/>
            <person name="Ohm R.A."/>
            <person name="Salamov A.A."/>
            <person name="Grigoriev I.V."/>
            <person name="Spatafora J.W."/>
            <person name="Berbee M.L."/>
        </authorList>
    </citation>
    <scope>NUCLEOTIDE SEQUENCE [LARGE SCALE GENOMIC DNA]</scope>
    <source>
        <strain evidence="14 15">NRRL 28638</strain>
    </source>
</reference>
<dbReference type="PROSITE" id="PS50941">
    <property type="entry name" value="CHIT_BIND_I_2"/>
    <property type="match status" value="1"/>
</dbReference>
<dbReference type="InterPro" id="IPR001480">
    <property type="entry name" value="Bulb-type_lectin_dom"/>
</dbReference>
<evidence type="ECO:0000256" key="6">
    <source>
        <dbReference type="ARBA" id="ARBA00023295"/>
    </source>
</evidence>
<accession>A0A137NQB3</accession>
<keyword evidence="6 9" id="KW-0326">Glycosidase</keyword>
<evidence type="ECO:0000259" key="11">
    <source>
        <dbReference type="PROSITE" id="PS50927"/>
    </source>
</evidence>
<dbReference type="InterPro" id="IPR029070">
    <property type="entry name" value="Chitinase_insertion_sf"/>
</dbReference>
<evidence type="ECO:0000256" key="7">
    <source>
        <dbReference type="ARBA" id="ARBA00023326"/>
    </source>
</evidence>
<dbReference type="EMBL" id="KQ965110">
    <property type="protein sequence ID" value="KXN64860.1"/>
    <property type="molecule type" value="Genomic_DNA"/>
</dbReference>
<sequence>MQPDGNFVLYNSNDFPLWSSKTNGKGSTPYCLALFGYGHLTLYDSGCTDLWHVGSEIKQNPDGSCVTHDVRDGDNCKDRTYGFKGCGPDLQQGKICVSPGRPPAPDLQKDAQGNTVKCGFGASGNGTFVRCPLNICCSKSGFCNTTDDYCRVEDPNANPGVNSCQGDCGNTYSPVGPTPSDFKKIGYYESWNKEWKCLHMSMASVQNAVDKRKYTHVHYAFVGIREGFQPYYKENSFIDFINLHGVKKIASFGGWAFSTDSETSGVFVHATKPENRGNFINNLINFANKYGLDGLDFDWEYPSAPDIPGLKGVATPEDGANYLAFLRELKSKYKGSISIAAPASFWYLQAFPIKEIAEIVDYIVYMTYDLHGQWDAGNDKNSGHDSALKSHVHWGETKDALTMVITKAGAESRKIMLGLGLYGRSFQPADINCWTPDCKFTGTREQSNASPGRCTGTSGYISNAEISEIVSGKFSGTSIVMGPRYDQESDSYILTYTVNENPNWVSYMDNDIMNKRTSLARDLGLGGTVEWAMDL</sequence>
<evidence type="ECO:0000256" key="10">
    <source>
        <dbReference type="RuleBase" id="RU004453"/>
    </source>
</evidence>
<dbReference type="InterPro" id="IPR036426">
    <property type="entry name" value="Bulb-type_lectin_dom_sf"/>
</dbReference>
<dbReference type="GO" id="GO:0008061">
    <property type="term" value="F:chitin binding"/>
    <property type="evidence" value="ECO:0007669"/>
    <property type="project" value="UniProtKB-UniRule"/>
</dbReference>
<dbReference type="SUPFAM" id="SSF54556">
    <property type="entry name" value="Chitinase insertion domain"/>
    <property type="match status" value="1"/>
</dbReference>
<feature type="domain" description="GH18" evidence="13">
    <location>
        <begin position="182"/>
        <end position="535"/>
    </location>
</feature>
<evidence type="ECO:0000259" key="12">
    <source>
        <dbReference type="PROSITE" id="PS50941"/>
    </source>
</evidence>
<dbReference type="Gene3D" id="3.30.60.10">
    <property type="entry name" value="Endochitinase-like"/>
    <property type="match status" value="1"/>
</dbReference>
<feature type="domain" description="Chitin-binding type-1" evidence="12">
    <location>
        <begin position="115"/>
        <end position="170"/>
    </location>
</feature>
<keyword evidence="7" id="KW-0624">Polysaccharide degradation</keyword>
<evidence type="ECO:0000256" key="1">
    <source>
        <dbReference type="ARBA" id="ARBA00000822"/>
    </source>
</evidence>
<feature type="non-terminal residue" evidence="14">
    <location>
        <position position="535"/>
    </location>
</feature>
<evidence type="ECO:0000256" key="4">
    <source>
        <dbReference type="ARBA" id="ARBA00023024"/>
    </source>
</evidence>
<dbReference type="PANTHER" id="PTHR47700:SF2">
    <property type="entry name" value="CHITINASE"/>
    <property type="match status" value="1"/>
</dbReference>
<dbReference type="PANTHER" id="PTHR47700">
    <property type="entry name" value="V CHITINASE, PUTATIVE (AFU_ORTHOLOGUE AFUA_6G13720)-RELATED"/>
    <property type="match status" value="1"/>
</dbReference>
<dbReference type="Proteomes" id="UP000070444">
    <property type="component" value="Unassembled WGS sequence"/>
</dbReference>
<comment type="catalytic activity">
    <reaction evidence="1">
        <text>Random endo-hydrolysis of N-acetyl-beta-D-glucosaminide (1-&gt;4)-beta-linkages in chitin and chitodextrins.</text>
        <dbReference type="EC" id="3.2.1.14"/>
    </reaction>
</comment>
<dbReference type="InterPro" id="IPR053214">
    <property type="entry name" value="LysM12-like"/>
</dbReference>
<name>A0A137NQB3_CONC2</name>
<dbReference type="InterPro" id="IPR001579">
    <property type="entry name" value="Glyco_hydro_18_chit_AS"/>
</dbReference>
<dbReference type="PROSITE" id="PS01095">
    <property type="entry name" value="GH18_1"/>
    <property type="match status" value="1"/>
</dbReference>
<dbReference type="Gene3D" id="3.10.50.10">
    <property type="match status" value="1"/>
</dbReference>
<dbReference type="Pfam" id="PF00704">
    <property type="entry name" value="Glyco_hydro_18"/>
    <property type="match status" value="1"/>
</dbReference>
<dbReference type="InterPro" id="IPR017853">
    <property type="entry name" value="GH"/>
</dbReference>
<dbReference type="PROSITE" id="PS50927">
    <property type="entry name" value="BULB_LECTIN"/>
    <property type="match status" value="1"/>
</dbReference>
<keyword evidence="2 8" id="KW-0147">Chitin-binding</keyword>
<keyword evidence="4" id="KW-0146">Chitin degradation</keyword>
<proteinExistence type="inferred from homology"/>
<dbReference type="SUPFAM" id="SSF57016">
    <property type="entry name" value="Plant lectins/antimicrobial peptides"/>
    <property type="match status" value="1"/>
</dbReference>
<keyword evidence="3 9" id="KW-0378">Hydrolase</keyword>
<keyword evidence="15" id="KW-1185">Reference proteome</keyword>
<feature type="domain" description="Bulb-type lectin" evidence="11">
    <location>
        <begin position="1"/>
        <end position="55"/>
    </location>
</feature>
<gene>
    <name evidence="14" type="ORF">CONCODRAFT_44954</name>
</gene>
<protein>
    <submittedName>
        <fullName evidence="14">Glycoside hydrolase family 18 protein</fullName>
    </submittedName>
</protein>
<organism evidence="14 15">
    <name type="scientific">Conidiobolus coronatus (strain ATCC 28846 / CBS 209.66 / NRRL 28638)</name>
    <name type="common">Delacroixia coronata</name>
    <dbReference type="NCBI Taxonomy" id="796925"/>
    <lineage>
        <taxon>Eukaryota</taxon>
        <taxon>Fungi</taxon>
        <taxon>Fungi incertae sedis</taxon>
        <taxon>Zoopagomycota</taxon>
        <taxon>Entomophthoromycotina</taxon>
        <taxon>Entomophthoromycetes</taxon>
        <taxon>Entomophthorales</taxon>
        <taxon>Ancylistaceae</taxon>
        <taxon>Conidiobolus</taxon>
    </lineage>
</organism>
<dbReference type="SUPFAM" id="SSF51445">
    <property type="entry name" value="(Trans)glycosidases"/>
    <property type="match status" value="1"/>
</dbReference>
<dbReference type="STRING" id="796925.A0A137NQB3"/>
<evidence type="ECO:0000313" key="14">
    <source>
        <dbReference type="EMBL" id="KXN64860.1"/>
    </source>
</evidence>
<dbReference type="Gene3D" id="3.20.20.80">
    <property type="entry name" value="Glycosidases"/>
    <property type="match status" value="1"/>
</dbReference>
<evidence type="ECO:0000259" key="13">
    <source>
        <dbReference type="PROSITE" id="PS51910"/>
    </source>
</evidence>
<feature type="disulfide bond" evidence="8">
    <location>
        <begin position="136"/>
        <end position="150"/>
    </location>
</feature>
<dbReference type="GO" id="GO:0008843">
    <property type="term" value="F:endochitinase activity"/>
    <property type="evidence" value="ECO:0007669"/>
    <property type="project" value="UniProtKB-EC"/>
</dbReference>
<dbReference type="SUPFAM" id="SSF51110">
    <property type="entry name" value="alpha-D-mannose-specific plant lectins"/>
    <property type="match status" value="1"/>
</dbReference>
<dbReference type="InterPro" id="IPR036861">
    <property type="entry name" value="Endochitinase-like_sf"/>
</dbReference>
<dbReference type="AlphaFoldDB" id="A0A137NQB3"/>
<evidence type="ECO:0000256" key="8">
    <source>
        <dbReference type="PROSITE-ProRule" id="PRU00261"/>
    </source>
</evidence>
<evidence type="ECO:0000256" key="3">
    <source>
        <dbReference type="ARBA" id="ARBA00022801"/>
    </source>
</evidence>
<dbReference type="InterPro" id="IPR001002">
    <property type="entry name" value="Chitin-bd_1"/>
</dbReference>
<evidence type="ECO:0000313" key="15">
    <source>
        <dbReference type="Proteomes" id="UP000070444"/>
    </source>
</evidence>
<comment type="caution">
    <text evidence="8">Lacks conserved residue(s) required for the propagation of feature annotation.</text>
</comment>
<dbReference type="InterPro" id="IPR011583">
    <property type="entry name" value="Chitinase_II/V-like_cat"/>
</dbReference>
<feature type="disulfide bond" evidence="8">
    <location>
        <begin position="131"/>
        <end position="143"/>
    </location>
</feature>
<dbReference type="Gene3D" id="2.90.10.10">
    <property type="entry name" value="Bulb-type lectin domain"/>
    <property type="match status" value="1"/>
</dbReference>
<dbReference type="PROSITE" id="PS51910">
    <property type="entry name" value="GH18_2"/>
    <property type="match status" value="1"/>
</dbReference>
<evidence type="ECO:0000256" key="2">
    <source>
        <dbReference type="ARBA" id="ARBA00022669"/>
    </source>
</evidence>
<dbReference type="InterPro" id="IPR001223">
    <property type="entry name" value="Glyco_hydro18_cat"/>
</dbReference>
<evidence type="ECO:0000256" key="9">
    <source>
        <dbReference type="RuleBase" id="RU000489"/>
    </source>
</evidence>
<keyword evidence="5" id="KW-0119">Carbohydrate metabolism</keyword>
<comment type="similarity">
    <text evidence="10">Belongs to the glycosyl hydrolase 18 family.</text>
</comment>
<dbReference type="OrthoDB" id="73875at2759"/>